<dbReference type="InterPro" id="IPR006367">
    <property type="entry name" value="Sirohaem_synthase_N"/>
</dbReference>
<dbReference type="AlphaFoldDB" id="A0AAE3IEH7"/>
<evidence type="ECO:0000313" key="7">
    <source>
        <dbReference type="EMBL" id="MCU4717741.1"/>
    </source>
</evidence>
<dbReference type="SUPFAM" id="SSF51735">
    <property type="entry name" value="NAD(P)-binding Rossmann-fold domains"/>
    <property type="match status" value="1"/>
</dbReference>
<dbReference type="Proteomes" id="UP001208186">
    <property type="component" value="Unassembled WGS sequence"/>
</dbReference>
<dbReference type="PANTHER" id="PTHR35330">
    <property type="entry name" value="SIROHEME BIOSYNTHESIS PROTEIN MET8"/>
    <property type="match status" value="1"/>
</dbReference>
<dbReference type="SUPFAM" id="SSF75615">
    <property type="entry name" value="Siroheme synthase middle domains-like"/>
    <property type="match status" value="1"/>
</dbReference>
<dbReference type="InterPro" id="IPR028161">
    <property type="entry name" value="Met8-like"/>
</dbReference>
<evidence type="ECO:0000256" key="6">
    <source>
        <dbReference type="ARBA" id="ARBA00047561"/>
    </source>
</evidence>
<dbReference type="Gene3D" id="3.40.50.720">
    <property type="entry name" value="NAD(P)-binding Rossmann-like Domain"/>
    <property type="match status" value="1"/>
</dbReference>
<accession>A0AAE3IEH7</accession>
<dbReference type="Gene3D" id="3.30.160.110">
    <property type="entry name" value="Siroheme synthase, domain 2"/>
    <property type="match status" value="1"/>
</dbReference>
<evidence type="ECO:0000313" key="8">
    <source>
        <dbReference type="EMBL" id="MCU4726905.1"/>
    </source>
</evidence>
<protein>
    <recommendedName>
        <fullName evidence="2">precorrin-2 dehydrogenase</fullName>
        <ecNumber evidence="2">1.3.1.76</ecNumber>
    </recommendedName>
</protein>
<evidence type="ECO:0000256" key="2">
    <source>
        <dbReference type="ARBA" id="ARBA00012400"/>
    </source>
</evidence>
<keyword evidence="9" id="KW-1185">Reference proteome</keyword>
<evidence type="ECO:0000256" key="3">
    <source>
        <dbReference type="ARBA" id="ARBA00023002"/>
    </source>
</evidence>
<dbReference type="RefSeq" id="WP_315908505.1">
    <property type="nucleotide sequence ID" value="NZ_JAOPKC010000005.1"/>
</dbReference>
<dbReference type="EMBL" id="JAOPKD010000006">
    <property type="protein sequence ID" value="MCU4726905.1"/>
    <property type="molecule type" value="Genomic_DNA"/>
</dbReference>
<dbReference type="NCBIfam" id="TIGR01470">
    <property type="entry name" value="cysG_Nterm"/>
    <property type="match status" value="1"/>
</dbReference>
<comment type="caution">
    <text evidence="8">The sequence shown here is derived from an EMBL/GenBank/DDBJ whole genome shotgun (WGS) entry which is preliminary data.</text>
</comment>
<keyword evidence="3" id="KW-0560">Oxidoreductase</keyword>
<evidence type="ECO:0000313" key="9">
    <source>
        <dbReference type="Proteomes" id="UP001208186"/>
    </source>
</evidence>
<gene>
    <name evidence="8" type="ORF">OB914_07980</name>
    <name evidence="7" type="ORF">OB916_06645</name>
</gene>
<dbReference type="GO" id="GO:0019354">
    <property type="term" value="P:siroheme biosynthetic process"/>
    <property type="evidence" value="ECO:0007669"/>
    <property type="project" value="InterPro"/>
</dbReference>
<keyword evidence="4" id="KW-0520">NAD</keyword>
<evidence type="ECO:0000256" key="4">
    <source>
        <dbReference type="ARBA" id="ARBA00023027"/>
    </source>
</evidence>
<dbReference type="EMBL" id="JAOPKC010000005">
    <property type="protein sequence ID" value="MCU4717741.1"/>
    <property type="molecule type" value="Genomic_DNA"/>
</dbReference>
<dbReference type="Proteomes" id="UP001209746">
    <property type="component" value="Unassembled WGS sequence"/>
</dbReference>
<comment type="pathway">
    <text evidence="1">Porphyrin-containing compound metabolism; siroheme biosynthesis; sirohydrochlorin from precorrin-2: step 1/1.</text>
</comment>
<dbReference type="GO" id="GO:0004325">
    <property type="term" value="F:ferrochelatase activity"/>
    <property type="evidence" value="ECO:0007669"/>
    <property type="project" value="InterPro"/>
</dbReference>
<dbReference type="InterPro" id="IPR036291">
    <property type="entry name" value="NAD(P)-bd_dom_sf"/>
</dbReference>
<proteinExistence type="predicted"/>
<keyword evidence="5" id="KW-0627">Porphyrin biosynthesis</keyword>
<name>A0AAE3IEH7_9EURY</name>
<dbReference type="PANTHER" id="PTHR35330:SF1">
    <property type="entry name" value="SIROHEME BIOSYNTHESIS PROTEIN MET8"/>
    <property type="match status" value="1"/>
</dbReference>
<evidence type="ECO:0000256" key="5">
    <source>
        <dbReference type="ARBA" id="ARBA00023244"/>
    </source>
</evidence>
<comment type="catalytic activity">
    <reaction evidence="6">
        <text>precorrin-2 + NAD(+) = sirohydrochlorin + NADH + 2 H(+)</text>
        <dbReference type="Rhea" id="RHEA:15613"/>
        <dbReference type="ChEBI" id="CHEBI:15378"/>
        <dbReference type="ChEBI" id="CHEBI:57540"/>
        <dbReference type="ChEBI" id="CHEBI:57945"/>
        <dbReference type="ChEBI" id="CHEBI:58351"/>
        <dbReference type="ChEBI" id="CHEBI:58827"/>
        <dbReference type="EC" id="1.3.1.76"/>
    </reaction>
</comment>
<organism evidence="8 10">
    <name type="scientific">Halapricum hydrolyticum</name>
    <dbReference type="NCBI Taxonomy" id="2979991"/>
    <lineage>
        <taxon>Archaea</taxon>
        <taxon>Methanobacteriati</taxon>
        <taxon>Methanobacteriota</taxon>
        <taxon>Stenosarchaea group</taxon>
        <taxon>Halobacteria</taxon>
        <taxon>Halobacteriales</taxon>
        <taxon>Haloarculaceae</taxon>
        <taxon>Halapricum</taxon>
    </lineage>
</organism>
<reference evidence="8" key="1">
    <citation type="submission" date="2023-02" db="EMBL/GenBank/DDBJ databases">
        <title>Enrichment on poylsaccharides allowed isolation of novel metabolic and taxonomic groups of Haloarchaea.</title>
        <authorList>
            <person name="Sorokin D.Y."/>
            <person name="Elcheninov A.G."/>
            <person name="Khizhniak T.V."/>
            <person name="Kolganova T.V."/>
            <person name="Kublanov I.V."/>
        </authorList>
    </citation>
    <scope>NUCLEOTIDE SEQUENCE</scope>
    <source>
        <strain evidence="7 9">HArc-curdl5-1</strain>
        <strain evidence="8">HArc-curdl7</strain>
    </source>
</reference>
<evidence type="ECO:0000256" key="1">
    <source>
        <dbReference type="ARBA" id="ARBA00005010"/>
    </source>
</evidence>
<dbReference type="Pfam" id="PF13241">
    <property type="entry name" value="NAD_binding_7"/>
    <property type="match status" value="1"/>
</dbReference>
<dbReference type="GO" id="GO:0043115">
    <property type="term" value="F:precorrin-2 dehydrogenase activity"/>
    <property type="evidence" value="ECO:0007669"/>
    <property type="project" value="UniProtKB-EC"/>
</dbReference>
<evidence type="ECO:0000313" key="10">
    <source>
        <dbReference type="Proteomes" id="UP001209746"/>
    </source>
</evidence>
<dbReference type="EC" id="1.3.1.76" evidence="2"/>
<sequence length="213" mass="22632">MIPLLHDFSGSRVLVFGGGPVGARKARRFAREAEVVVVSPSFADADFGDATRKRAAPDPAEVPDWIDRIEPALVVAATDDSEVNAAVEDAARERGLLVNRADHSGERAPGSVVLPAMARSDPVVVGVSTQGHAPAVSAVLRDEIDAQLDGAGELATFVGALRDRLDERDIDSRDRRDVLAAVAASESIRTRLAEGETDRAHDGVEKLLRKTKA</sequence>